<feature type="compositionally biased region" description="Acidic residues" evidence="12">
    <location>
        <begin position="86"/>
        <end position="97"/>
    </location>
</feature>
<keyword evidence="9 11" id="KW-0472">Membrane</keyword>
<evidence type="ECO:0000313" key="13">
    <source>
        <dbReference type="EMBL" id="KAG6477904.1"/>
    </source>
</evidence>
<evidence type="ECO:0000256" key="12">
    <source>
        <dbReference type="SAM" id="MobiDB-lite"/>
    </source>
</evidence>
<feature type="transmembrane region" description="Helical" evidence="11">
    <location>
        <begin position="270"/>
        <end position="291"/>
    </location>
</feature>
<dbReference type="AlphaFoldDB" id="A0A8J5F760"/>
<dbReference type="GO" id="GO:0006621">
    <property type="term" value="P:protein retention in ER lumen"/>
    <property type="evidence" value="ECO:0007669"/>
    <property type="project" value="InterPro"/>
</dbReference>
<dbReference type="Pfam" id="PF00810">
    <property type="entry name" value="ER_lumen_recept"/>
    <property type="match status" value="2"/>
</dbReference>
<keyword evidence="8 11" id="KW-1133">Transmembrane helix</keyword>
<feature type="transmembrane region" description="Helical" evidence="11">
    <location>
        <begin position="445"/>
        <end position="465"/>
    </location>
</feature>
<gene>
    <name evidence="13" type="ORF">ZIOFF_061336</name>
</gene>
<dbReference type="GO" id="GO:0005789">
    <property type="term" value="C:endoplasmic reticulum membrane"/>
    <property type="evidence" value="ECO:0007669"/>
    <property type="project" value="UniProtKB-SubCell"/>
</dbReference>
<organism evidence="13 14">
    <name type="scientific">Zingiber officinale</name>
    <name type="common">Ginger</name>
    <name type="synonym">Amomum zingiber</name>
    <dbReference type="NCBI Taxonomy" id="94328"/>
    <lineage>
        <taxon>Eukaryota</taxon>
        <taxon>Viridiplantae</taxon>
        <taxon>Streptophyta</taxon>
        <taxon>Embryophyta</taxon>
        <taxon>Tracheophyta</taxon>
        <taxon>Spermatophyta</taxon>
        <taxon>Magnoliopsida</taxon>
        <taxon>Liliopsida</taxon>
        <taxon>Zingiberales</taxon>
        <taxon>Zingiberaceae</taxon>
        <taxon>Zingiber</taxon>
    </lineage>
</organism>
<evidence type="ECO:0000313" key="14">
    <source>
        <dbReference type="Proteomes" id="UP000734854"/>
    </source>
</evidence>
<feature type="compositionally biased region" description="Basic and acidic residues" evidence="12">
    <location>
        <begin position="102"/>
        <end position="124"/>
    </location>
</feature>
<dbReference type="GO" id="GO:0046923">
    <property type="term" value="F:ER retention sequence binding"/>
    <property type="evidence" value="ECO:0007669"/>
    <property type="project" value="InterPro"/>
</dbReference>
<evidence type="ECO:0000256" key="9">
    <source>
        <dbReference type="ARBA" id="ARBA00023136"/>
    </source>
</evidence>
<proteinExistence type="inferred from homology"/>
<comment type="similarity">
    <text evidence="2 11">Belongs to the ERD2 family.</text>
</comment>
<feature type="transmembrane region" description="Helical" evidence="11">
    <location>
        <begin position="477"/>
        <end position="495"/>
    </location>
</feature>
<accession>A0A8J5F760</accession>
<dbReference type="PROSITE" id="PS00952">
    <property type="entry name" value="ER_LUMEN_RECEPTOR_2"/>
    <property type="match status" value="1"/>
</dbReference>
<protein>
    <recommendedName>
        <fullName evidence="11">ER lumen protein-retaining receptor</fullName>
    </recommendedName>
</protein>
<dbReference type="PRINTS" id="PR00660">
    <property type="entry name" value="ERLUMENR"/>
</dbReference>
<comment type="caution">
    <text evidence="11">Lacks conserved residue(s) required for the propagation of feature annotation.</text>
</comment>
<name>A0A8J5F760_ZINOF</name>
<evidence type="ECO:0000256" key="4">
    <source>
        <dbReference type="ARBA" id="ARBA00022692"/>
    </source>
</evidence>
<feature type="transmembrane region" description="Helical" evidence="11">
    <location>
        <begin position="507"/>
        <end position="527"/>
    </location>
</feature>
<evidence type="ECO:0000256" key="11">
    <source>
        <dbReference type="RuleBase" id="RU000634"/>
    </source>
</evidence>
<keyword evidence="7 11" id="KW-0653">Protein transport</keyword>
<comment type="subcellular location">
    <subcellularLocation>
        <location evidence="1 11">Endoplasmic reticulum membrane</location>
        <topology evidence="1 11">Multi-pass membrane protein</topology>
    </subcellularLocation>
</comment>
<keyword evidence="10 11" id="KW-0675">Receptor</keyword>
<reference evidence="13 14" key="1">
    <citation type="submission" date="2020-08" db="EMBL/GenBank/DDBJ databases">
        <title>Plant Genome Project.</title>
        <authorList>
            <person name="Zhang R.-G."/>
        </authorList>
    </citation>
    <scope>NUCLEOTIDE SEQUENCE [LARGE SCALE GENOMIC DNA]</scope>
    <source>
        <tissue evidence="13">Rhizome</tissue>
    </source>
</reference>
<evidence type="ECO:0000256" key="6">
    <source>
        <dbReference type="ARBA" id="ARBA00022892"/>
    </source>
</evidence>
<evidence type="ECO:0000256" key="7">
    <source>
        <dbReference type="ARBA" id="ARBA00022927"/>
    </source>
</evidence>
<feature type="region of interest" description="Disordered" evidence="12">
    <location>
        <begin position="84"/>
        <end position="153"/>
    </location>
</feature>
<evidence type="ECO:0000256" key="2">
    <source>
        <dbReference type="ARBA" id="ARBA00010120"/>
    </source>
</evidence>
<evidence type="ECO:0000256" key="3">
    <source>
        <dbReference type="ARBA" id="ARBA00022448"/>
    </source>
</evidence>
<dbReference type="GO" id="GO:0015031">
    <property type="term" value="P:protein transport"/>
    <property type="evidence" value="ECO:0007669"/>
    <property type="project" value="UniProtKB-KW"/>
</dbReference>
<dbReference type="InterPro" id="IPR000133">
    <property type="entry name" value="ER_ret_rcpt"/>
</dbReference>
<evidence type="ECO:0000256" key="1">
    <source>
        <dbReference type="ARBA" id="ARBA00004477"/>
    </source>
</evidence>
<comment type="caution">
    <text evidence="13">The sequence shown here is derived from an EMBL/GenBank/DDBJ whole genome shotgun (WGS) entry which is preliminary data.</text>
</comment>
<dbReference type="GO" id="GO:0016192">
    <property type="term" value="P:vesicle-mediated transport"/>
    <property type="evidence" value="ECO:0007669"/>
    <property type="project" value="UniProtKB-KW"/>
</dbReference>
<dbReference type="Proteomes" id="UP000734854">
    <property type="component" value="Unassembled WGS sequence"/>
</dbReference>
<evidence type="ECO:0000256" key="5">
    <source>
        <dbReference type="ARBA" id="ARBA00022824"/>
    </source>
</evidence>
<evidence type="ECO:0000256" key="8">
    <source>
        <dbReference type="ARBA" id="ARBA00022989"/>
    </source>
</evidence>
<dbReference type="EMBL" id="JACMSC010000017">
    <property type="protein sequence ID" value="KAG6477904.1"/>
    <property type="molecule type" value="Genomic_DNA"/>
</dbReference>
<keyword evidence="14" id="KW-1185">Reference proteome</keyword>
<dbReference type="PANTHER" id="PTHR10585">
    <property type="entry name" value="ER LUMEN PROTEIN RETAINING RECEPTOR"/>
    <property type="match status" value="1"/>
</dbReference>
<dbReference type="PROSITE" id="PS00951">
    <property type="entry name" value="ER_LUMEN_RECEPTOR_1"/>
    <property type="match status" value="1"/>
</dbReference>
<evidence type="ECO:0000256" key="10">
    <source>
        <dbReference type="ARBA" id="ARBA00023170"/>
    </source>
</evidence>
<keyword evidence="6" id="KW-0931">ER-Golgi transport</keyword>
<keyword evidence="3 11" id="KW-0813">Transport</keyword>
<keyword evidence="4 11" id="KW-0812">Transmembrane</keyword>
<keyword evidence="5 11" id="KW-0256">Endoplasmic reticulum</keyword>
<feature type="transmembrane region" description="Helical" evidence="11">
    <location>
        <begin position="312"/>
        <end position="332"/>
    </location>
</feature>
<sequence>MADSFSKLKTISDLEGYLDSSNYLSMEFTISHSSDFSFWYPVEERQVGREIEIDELADPAAAHHGALAPAGNVPFRKVNPIVDGLNPEDSEKDEECECAQNVDERRDAKILDSRHEPDDPEKPLRNPSRRRKRASWLCDGEASESPDPCTGSERSLRLARLGHSRGIGGEAQITSVAVFIREWWSSWLEVQSLERERERDECVQVSGGYDPSLQHHIAPSQDPDHEILCRYDIYTSHLAYKNCNGISLKTQELYVIIFIARYLDLFTKYYSLYNSMMKVVFLGTSICIVWYMRYHKVVRQTYNKNEDTFQHFFLLVPCFVLALLIHHSFTIIEVIPSIGSCFCYVTDCRALSMFFLIDRFSAIVHNLLLDVLLYTKVSIIPRSHLLASDVSDRARTASVGLRGKKEAHERESVDGSELGHEFPSWPKTRMRKGSDSVRKTMAGRILWTFSIYLEAVAILPQLVLLQRSRNIDNLTGNYVFFLGAYRALYLLNWMYRFFTENHQFRWIPWLSGLVQTALYADFFYYYIMSLLFCNQQLEESRKIQASCLTDKGCASDSALRKLFLAHFWIVIAVPSSTNSSTTNHKCLLLSRISSFDELDDCFVGQ</sequence>